<dbReference type="GO" id="GO:0030272">
    <property type="term" value="F:5-formyltetrahydrofolate cyclo-ligase activity"/>
    <property type="evidence" value="ECO:0007669"/>
    <property type="project" value="UniProtKB-EC"/>
</dbReference>
<evidence type="ECO:0000256" key="1">
    <source>
        <dbReference type="ARBA" id="ARBA00010638"/>
    </source>
</evidence>
<reference evidence="5 6" key="1">
    <citation type="submission" date="2024-01" db="EMBL/GenBank/DDBJ databases">
        <authorList>
            <person name="Botero Cardona J."/>
        </authorList>
    </citation>
    <scope>NUCLEOTIDE SEQUENCE [LARGE SCALE GENOMIC DNA]</scope>
    <source>
        <strain evidence="5 6">LMG 33000</strain>
    </source>
</reference>
<dbReference type="RefSeq" id="WP_349641411.1">
    <property type="nucleotide sequence ID" value="NZ_CAWVOH010000001.1"/>
</dbReference>
<dbReference type="Gene3D" id="3.40.50.10420">
    <property type="entry name" value="NagB/RpiA/CoA transferase-like"/>
    <property type="match status" value="1"/>
</dbReference>
<keyword evidence="2 4" id="KW-0547">Nucleotide-binding</keyword>
<evidence type="ECO:0000256" key="4">
    <source>
        <dbReference type="RuleBase" id="RU361279"/>
    </source>
</evidence>
<name>A0ABM9N3Y7_9LACO</name>
<dbReference type="PANTHER" id="PTHR23407">
    <property type="entry name" value="ATPASE INHIBITOR/5-FORMYLTETRAHYDROFOLATE CYCLO-LIGASE"/>
    <property type="match status" value="1"/>
</dbReference>
<evidence type="ECO:0000256" key="2">
    <source>
        <dbReference type="ARBA" id="ARBA00022741"/>
    </source>
</evidence>
<keyword evidence="4" id="KW-0479">Metal-binding</keyword>
<gene>
    <name evidence="5" type="ORF">R54876_GBNLAHCA_00423</name>
</gene>
<sequence length="175" mass="19367">MNKNELRQQQKKALKAVPADQRKRAEEALYQQLWQSALWQASQSVALTLSLPFELNTEPLIRAAWQAGKRVLVPKITDGEMHFVTITTGSVFDPGVMGIAEPSSQDYQDPAGIDLAIIPGLAFTKTGERLGFGAGYYDRFLSTFQGHSVALALPEQVLTELPMEPHDQLVEAIIF</sequence>
<dbReference type="PIRSF" id="PIRSF006806">
    <property type="entry name" value="FTHF_cligase"/>
    <property type="match status" value="1"/>
</dbReference>
<dbReference type="EMBL" id="CAWVOH010000001">
    <property type="protein sequence ID" value="CAK8053864.1"/>
    <property type="molecule type" value="Genomic_DNA"/>
</dbReference>
<dbReference type="Pfam" id="PF01812">
    <property type="entry name" value="5-FTHF_cyc-lig"/>
    <property type="match status" value="1"/>
</dbReference>
<dbReference type="PANTHER" id="PTHR23407:SF1">
    <property type="entry name" value="5-FORMYLTETRAHYDROFOLATE CYCLO-LIGASE"/>
    <property type="match status" value="1"/>
</dbReference>
<comment type="catalytic activity">
    <reaction evidence="4">
        <text>(6S)-5-formyl-5,6,7,8-tetrahydrofolate + ATP = (6R)-5,10-methenyltetrahydrofolate + ADP + phosphate</text>
        <dbReference type="Rhea" id="RHEA:10488"/>
        <dbReference type="ChEBI" id="CHEBI:30616"/>
        <dbReference type="ChEBI" id="CHEBI:43474"/>
        <dbReference type="ChEBI" id="CHEBI:57455"/>
        <dbReference type="ChEBI" id="CHEBI:57457"/>
        <dbReference type="ChEBI" id="CHEBI:456216"/>
        <dbReference type="EC" id="6.3.3.2"/>
    </reaction>
</comment>
<accession>A0ABM9N3Y7</accession>
<dbReference type="Proteomes" id="UP001314241">
    <property type="component" value="Unassembled WGS sequence"/>
</dbReference>
<evidence type="ECO:0000256" key="3">
    <source>
        <dbReference type="ARBA" id="ARBA00022840"/>
    </source>
</evidence>
<dbReference type="EC" id="6.3.3.2" evidence="4"/>
<dbReference type="NCBIfam" id="TIGR02727">
    <property type="entry name" value="MTHFS_bact"/>
    <property type="match status" value="1"/>
</dbReference>
<evidence type="ECO:0000313" key="5">
    <source>
        <dbReference type="EMBL" id="CAK8053864.1"/>
    </source>
</evidence>
<comment type="similarity">
    <text evidence="1 4">Belongs to the 5-formyltetrahydrofolate cyclo-ligase family.</text>
</comment>
<evidence type="ECO:0000313" key="6">
    <source>
        <dbReference type="Proteomes" id="UP001314241"/>
    </source>
</evidence>
<protein>
    <recommendedName>
        <fullName evidence="4">5-formyltetrahydrofolate cyclo-ligase</fullName>
        <ecNumber evidence="4">6.3.3.2</ecNumber>
    </recommendedName>
</protein>
<keyword evidence="6" id="KW-1185">Reference proteome</keyword>
<keyword evidence="4" id="KW-0460">Magnesium</keyword>
<dbReference type="InterPro" id="IPR002698">
    <property type="entry name" value="FTHF_cligase"/>
</dbReference>
<dbReference type="InterPro" id="IPR024185">
    <property type="entry name" value="FTHF_cligase-like_sf"/>
</dbReference>
<comment type="caution">
    <text evidence="5">The sequence shown here is derived from an EMBL/GenBank/DDBJ whole genome shotgun (WGS) entry which is preliminary data.</text>
</comment>
<keyword evidence="3 4" id="KW-0067">ATP-binding</keyword>
<dbReference type="InterPro" id="IPR037171">
    <property type="entry name" value="NagB/RpiA_transferase-like"/>
</dbReference>
<keyword evidence="5" id="KW-0436">Ligase</keyword>
<proteinExistence type="inferred from homology"/>
<organism evidence="5 6">
    <name type="scientific">Eupransor demetentiae</name>
    <dbReference type="NCBI Taxonomy" id="3109584"/>
    <lineage>
        <taxon>Bacteria</taxon>
        <taxon>Bacillati</taxon>
        <taxon>Bacillota</taxon>
        <taxon>Bacilli</taxon>
        <taxon>Lactobacillales</taxon>
        <taxon>Lactobacillaceae</taxon>
        <taxon>Eupransor</taxon>
    </lineage>
</organism>
<dbReference type="SUPFAM" id="SSF100950">
    <property type="entry name" value="NagB/RpiA/CoA transferase-like"/>
    <property type="match status" value="1"/>
</dbReference>
<comment type="cofactor">
    <cofactor evidence="4">
        <name>Mg(2+)</name>
        <dbReference type="ChEBI" id="CHEBI:18420"/>
    </cofactor>
</comment>